<dbReference type="CDD" id="cd06410">
    <property type="entry name" value="PB1_UP2"/>
    <property type="match status" value="1"/>
</dbReference>
<accession>A0A0K9PCT0</accession>
<protein>
    <recommendedName>
        <fullName evidence="1">PB1 domain-containing protein</fullName>
    </recommendedName>
</protein>
<dbReference type="InterPro" id="IPR000270">
    <property type="entry name" value="PB1_dom"/>
</dbReference>
<comment type="caution">
    <text evidence="2">The sequence shown here is derived from an EMBL/GenBank/DDBJ whole genome shotgun (WGS) entry which is preliminary data.</text>
</comment>
<dbReference type="Pfam" id="PF00564">
    <property type="entry name" value="PB1"/>
    <property type="match status" value="1"/>
</dbReference>
<sequence>MSSTSKSTSSKKSSFKFNCCYGGKIFPDPSKGKLKYFGGETRVFSFPCSVNFAELMEKIKREYNTQFVIKYQLLPEEDLDILVSVKSDEDVRYMIEEYVRQIDSGRFSHFHLYLISTTNVTAPSRLHHLKPLKIHTERRYNDMNNGSWRYINGYKSSPTSIAIANEGGPSNFNFVRSSSMQKAHSSPNLRDTKCDRRSWQFQGVCNKHRQFLRIDNRGKQFLNNYSHPYSVLKPL</sequence>
<dbReference type="EMBL" id="LFYR01000955">
    <property type="protein sequence ID" value="KMZ66863.1"/>
    <property type="molecule type" value="Genomic_DNA"/>
</dbReference>
<dbReference type="SUPFAM" id="SSF54277">
    <property type="entry name" value="CAD &amp; PB1 domains"/>
    <property type="match status" value="1"/>
</dbReference>
<keyword evidence="3" id="KW-1185">Reference proteome</keyword>
<organism evidence="2 3">
    <name type="scientific">Zostera marina</name>
    <name type="common">Eelgrass</name>
    <dbReference type="NCBI Taxonomy" id="29655"/>
    <lineage>
        <taxon>Eukaryota</taxon>
        <taxon>Viridiplantae</taxon>
        <taxon>Streptophyta</taxon>
        <taxon>Embryophyta</taxon>
        <taxon>Tracheophyta</taxon>
        <taxon>Spermatophyta</taxon>
        <taxon>Magnoliopsida</taxon>
        <taxon>Liliopsida</taxon>
        <taxon>Zosteraceae</taxon>
        <taxon>Zostera</taxon>
    </lineage>
</organism>
<dbReference type="PANTHER" id="PTHR31066">
    <property type="entry name" value="OS05G0427100 PROTEIN-RELATED"/>
    <property type="match status" value="1"/>
</dbReference>
<evidence type="ECO:0000313" key="2">
    <source>
        <dbReference type="EMBL" id="KMZ66863.1"/>
    </source>
</evidence>
<name>A0A0K9PCT0_ZOSMR</name>
<evidence type="ECO:0000259" key="1">
    <source>
        <dbReference type="SMART" id="SM00666"/>
    </source>
</evidence>
<feature type="domain" description="PB1" evidence="1">
    <location>
        <begin position="29"/>
        <end position="115"/>
    </location>
</feature>
<dbReference type="SMART" id="SM00666">
    <property type="entry name" value="PB1"/>
    <property type="match status" value="1"/>
</dbReference>
<dbReference type="Proteomes" id="UP000036987">
    <property type="component" value="Unassembled WGS sequence"/>
</dbReference>
<gene>
    <name evidence="2" type="ORF">ZOSMA_287G00260</name>
</gene>
<dbReference type="Gene3D" id="3.10.20.90">
    <property type="entry name" value="Phosphatidylinositol 3-kinase Catalytic Subunit, Chain A, domain 1"/>
    <property type="match status" value="1"/>
</dbReference>
<evidence type="ECO:0000313" key="3">
    <source>
        <dbReference type="Proteomes" id="UP000036987"/>
    </source>
</evidence>
<dbReference type="OrthoDB" id="1882326at2759"/>
<dbReference type="PANTHER" id="PTHR31066:SF10">
    <property type="entry name" value="OCTICOSAPEPTIDE_PHOX_BEM1P FAMILY PROTEIN"/>
    <property type="match status" value="1"/>
</dbReference>
<proteinExistence type="predicted"/>
<reference evidence="3" key="1">
    <citation type="journal article" date="2016" name="Nature">
        <title>The genome of the seagrass Zostera marina reveals angiosperm adaptation to the sea.</title>
        <authorList>
            <person name="Olsen J.L."/>
            <person name="Rouze P."/>
            <person name="Verhelst B."/>
            <person name="Lin Y.-C."/>
            <person name="Bayer T."/>
            <person name="Collen J."/>
            <person name="Dattolo E."/>
            <person name="De Paoli E."/>
            <person name="Dittami S."/>
            <person name="Maumus F."/>
            <person name="Michel G."/>
            <person name="Kersting A."/>
            <person name="Lauritano C."/>
            <person name="Lohaus R."/>
            <person name="Toepel M."/>
            <person name="Tonon T."/>
            <person name="Vanneste K."/>
            <person name="Amirebrahimi M."/>
            <person name="Brakel J."/>
            <person name="Bostroem C."/>
            <person name="Chovatia M."/>
            <person name="Grimwood J."/>
            <person name="Jenkins J.W."/>
            <person name="Jueterbock A."/>
            <person name="Mraz A."/>
            <person name="Stam W.T."/>
            <person name="Tice H."/>
            <person name="Bornberg-Bauer E."/>
            <person name="Green P.J."/>
            <person name="Pearson G.A."/>
            <person name="Procaccini G."/>
            <person name="Duarte C.M."/>
            <person name="Schmutz J."/>
            <person name="Reusch T.B.H."/>
            <person name="Van de Peer Y."/>
        </authorList>
    </citation>
    <scope>NUCLEOTIDE SEQUENCE [LARGE SCALE GENOMIC DNA]</scope>
    <source>
        <strain evidence="3">cv. Finnish</strain>
    </source>
</reference>
<dbReference type="InterPro" id="IPR053198">
    <property type="entry name" value="Gynoecium_Dev_Regulator"/>
</dbReference>
<dbReference type="AlphaFoldDB" id="A0A0K9PCT0"/>